<comment type="caution">
    <text evidence="1">The sequence shown here is derived from an EMBL/GenBank/DDBJ whole genome shotgun (WGS) entry which is preliminary data.</text>
</comment>
<sequence length="205" mass="23346">MVEHGNKMIKADHCRKFTRKILGIEIVRDRNENLYLYQENYVEKVLRHFGMDKGKAASIPFSHQLCPSTNEEKFSIKNISHVMGMVCLYLSNPGIHHWETVKWVMRYLCGSSNLRLTLGCNKPMFVGYMDSDLAGSLDDQKSTSGNMVTLSGESWLGNQNCKSDALDSKLMEIEKIHTDDNGSDMLTLWRGKFEFCRTVAGLVLL</sequence>
<gene>
    <name evidence="1" type="ORF">LIER_01305</name>
</gene>
<dbReference type="PANTHER" id="PTHR11439">
    <property type="entry name" value="GAG-POL-RELATED RETROTRANSPOSON"/>
    <property type="match status" value="1"/>
</dbReference>
<name>A0AAV3NP39_LITER</name>
<protein>
    <recommendedName>
        <fullName evidence="3">Reverse transcriptase Ty1/copia-type domain-containing protein</fullName>
    </recommendedName>
</protein>
<dbReference type="AlphaFoldDB" id="A0AAV3NP39"/>
<evidence type="ECO:0000313" key="1">
    <source>
        <dbReference type="EMBL" id="GAA0139835.1"/>
    </source>
</evidence>
<evidence type="ECO:0008006" key="3">
    <source>
        <dbReference type="Google" id="ProtNLM"/>
    </source>
</evidence>
<keyword evidence="2" id="KW-1185">Reference proteome</keyword>
<reference evidence="1 2" key="1">
    <citation type="submission" date="2024-01" db="EMBL/GenBank/DDBJ databases">
        <title>The complete chloroplast genome sequence of Lithospermum erythrorhizon: insights into the phylogenetic relationship among Boraginaceae species and the maternal lineages of purple gromwells.</title>
        <authorList>
            <person name="Okada T."/>
            <person name="Watanabe K."/>
        </authorList>
    </citation>
    <scope>NUCLEOTIDE SEQUENCE [LARGE SCALE GENOMIC DNA]</scope>
</reference>
<accession>A0AAV3NP39</accession>
<organism evidence="1 2">
    <name type="scientific">Lithospermum erythrorhizon</name>
    <name type="common">Purple gromwell</name>
    <name type="synonym">Lithospermum officinale var. erythrorhizon</name>
    <dbReference type="NCBI Taxonomy" id="34254"/>
    <lineage>
        <taxon>Eukaryota</taxon>
        <taxon>Viridiplantae</taxon>
        <taxon>Streptophyta</taxon>
        <taxon>Embryophyta</taxon>
        <taxon>Tracheophyta</taxon>
        <taxon>Spermatophyta</taxon>
        <taxon>Magnoliopsida</taxon>
        <taxon>eudicotyledons</taxon>
        <taxon>Gunneridae</taxon>
        <taxon>Pentapetalae</taxon>
        <taxon>asterids</taxon>
        <taxon>lamiids</taxon>
        <taxon>Boraginales</taxon>
        <taxon>Boraginaceae</taxon>
        <taxon>Boraginoideae</taxon>
        <taxon>Lithospermeae</taxon>
        <taxon>Lithospermum</taxon>
    </lineage>
</organism>
<dbReference type="PANTHER" id="PTHR11439:SF467">
    <property type="entry name" value="INTEGRASE CATALYTIC DOMAIN-CONTAINING PROTEIN"/>
    <property type="match status" value="1"/>
</dbReference>
<evidence type="ECO:0000313" key="2">
    <source>
        <dbReference type="Proteomes" id="UP001454036"/>
    </source>
</evidence>
<proteinExistence type="predicted"/>
<dbReference type="Proteomes" id="UP001454036">
    <property type="component" value="Unassembled WGS sequence"/>
</dbReference>
<dbReference type="EMBL" id="BAABME010000123">
    <property type="protein sequence ID" value="GAA0139835.1"/>
    <property type="molecule type" value="Genomic_DNA"/>
</dbReference>